<dbReference type="PANTHER" id="PTHR35527">
    <property type="entry name" value="CHOLOYLGLYCINE HYDROLASE"/>
    <property type="match status" value="1"/>
</dbReference>
<keyword evidence="3" id="KW-0732">Signal</keyword>
<dbReference type="RefSeq" id="WP_273306317.1">
    <property type="nucleotide sequence ID" value="NZ_DYUD01000023.1"/>
</dbReference>
<evidence type="ECO:0000259" key="4">
    <source>
        <dbReference type="Pfam" id="PF02275"/>
    </source>
</evidence>
<feature type="domain" description="Choloylglycine hydrolase/NAAA C-terminal" evidence="4">
    <location>
        <begin position="23"/>
        <end position="333"/>
    </location>
</feature>
<reference evidence="5" key="2">
    <citation type="submission" date="2021-09" db="EMBL/GenBank/DDBJ databases">
        <authorList>
            <person name="Gilroy R."/>
        </authorList>
    </citation>
    <scope>NUCLEOTIDE SEQUENCE</scope>
    <source>
        <strain evidence="5">CHK121-7720</strain>
    </source>
</reference>
<dbReference type="Proteomes" id="UP000757103">
    <property type="component" value="Unassembled WGS sequence"/>
</dbReference>
<dbReference type="AlphaFoldDB" id="A0A921SVG5"/>
<dbReference type="CDD" id="cd00542">
    <property type="entry name" value="Ntn_PVA"/>
    <property type="match status" value="1"/>
</dbReference>
<evidence type="ECO:0000313" key="5">
    <source>
        <dbReference type="EMBL" id="HJG89272.1"/>
    </source>
</evidence>
<protein>
    <submittedName>
        <fullName evidence="5">Choloylglycine hydrolase family protein</fullName>
    </submittedName>
</protein>
<dbReference type="InterPro" id="IPR029132">
    <property type="entry name" value="CBAH/NAAA_C"/>
</dbReference>
<dbReference type="SUPFAM" id="SSF56235">
    <property type="entry name" value="N-terminal nucleophile aminohydrolases (Ntn hydrolases)"/>
    <property type="match status" value="1"/>
</dbReference>
<evidence type="ECO:0000256" key="1">
    <source>
        <dbReference type="ARBA" id="ARBA00006625"/>
    </source>
</evidence>
<accession>A0A921SVG5</accession>
<comment type="similarity">
    <text evidence="1">Belongs to the peptidase C59 family.</text>
</comment>
<feature type="chain" id="PRO_5037916889" evidence="3">
    <location>
        <begin position="23"/>
        <end position="359"/>
    </location>
</feature>
<organism evidence="5 6">
    <name type="scientific">Barnesiella viscericola</name>
    <dbReference type="NCBI Taxonomy" id="397865"/>
    <lineage>
        <taxon>Bacteria</taxon>
        <taxon>Pseudomonadati</taxon>
        <taxon>Bacteroidota</taxon>
        <taxon>Bacteroidia</taxon>
        <taxon>Bacteroidales</taxon>
        <taxon>Barnesiellaceae</taxon>
        <taxon>Barnesiella</taxon>
    </lineage>
</organism>
<dbReference type="PANTHER" id="PTHR35527:SF2">
    <property type="entry name" value="HYDROLASE"/>
    <property type="match status" value="1"/>
</dbReference>
<comment type="caution">
    <text evidence="5">The sequence shown here is derived from an EMBL/GenBank/DDBJ whole genome shotgun (WGS) entry which is preliminary data.</text>
</comment>
<name>A0A921SVG5_9BACT</name>
<proteinExistence type="inferred from homology"/>
<feature type="signal peptide" evidence="3">
    <location>
        <begin position="1"/>
        <end position="22"/>
    </location>
</feature>
<evidence type="ECO:0000256" key="3">
    <source>
        <dbReference type="SAM" id="SignalP"/>
    </source>
</evidence>
<dbReference type="InterPro" id="IPR029055">
    <property type="entry name" value="Ntn_hydrolases_N"/>
</dbReference>
<dbReference type="InterPro" id="IPR052193">
    <property type="entry name" value="Peptidase_C59"/>
</dbReference>
<reference evidence="5" key="1">
    <citation type="journal article" date="2021" name="PeerJ">
        <title>Extensive microbial diversity within the chicken gut microbiome revealed by metagenomics and culture.</title>
        <authorList>
            <person name="Gilroy R."/>
            <person name="Ravi A."/>
            <person name="Getino M."/>
            <person name="Pursley I."/>
            <person name="Horton D.L."/>
            <person name="Alikhan N.F."/>
            <person name="Baker D."/>
            <person name="Gharbi K."/>
            <person name="Hall N."/>
            <person name="Watson M."/>
            <person name="Adriaenssens E.M."/>
            <person name="Foster-Nyarko E."/>
            <person name="Jarju S."/>
            <person name="Secka A."/>
            <person name="Antonio M."/>
            <person name="Oren A."/>
            <person name="Chaudhuri R.R."/>
            <person name="La Ragione R."/>
            <person name="Hildebrand F."/>
            <person name="Pallen M.J."/>
        </authorList>
    </citation>
    <scope>NUCLEOTIDE SEQUENCE</scope>
    <source>
        <strain evidence="5">CHK121-7720</strain>
    </source>
</reference>
<dbReference type="GO" id="GO:0016787">
    <property type="term" value="F:hydrolase activity"/>
    <property type="evidence" value="ECO:0007669"/>
    <property type="project" value="UniProtKB-KW"/>
</dbReference>
<dbReference type="Pfam" id="PF02275">
    <property type="entry name" value="CBAH"/>
    <property type="match status" value="1"/>
</dbReference>
<evidence type="ECO:0000313" key="6">
    <source>
        <dbReference type="Proteomes" id="UP000757103"/>
    </source>
</evidence>
<keyword evidence="2 5" id="KW-0378">Hydrolase</keyword>
<dbReference type="Gene3D" id="3.60.60.10">
    <property type="entry name" value="Penicillin V Acylase, Chain A"/>
    <property type="match status" value="1"/>
</dbReference>
<evidence type="ECO:0000256" key="2">
    <source>
        <dbReference type="ARBA" id="ARBA00022801"/>
    </source>
</evidence>
<dbReference type="EMBL" id="DYUD01000023">
    <property type="protein sequence ID" value="HJG89272.1"/>
    <property type="molecule type" value="Genomic_DNA"/>
</dbReference>
<sequence length="359" mass="39348">MKRLFLLGIAAMLLSTNTFSWACTGITLTAKDGSKIVARTIEWGGSNLNSQYVIVPRGYQQQSFIPGGEQTGLKFTARYGYVGLAVEQKEFIAEGLNEAGLSAGLFYFPGYGQYEAYNPTHQATSIADLQLVAWILGSFSTIDEAVKGLKTVHVVSIDPRASTVHWRMTDVSGRQVVLEIVGGQLNFYENKLGVLTNSPGFEWQITNLNNYINLYPGTTDAKSFGDIKLSSFGAGSGFIGLPGDITPPSRFVRAAFYQTTAPEQNDAIGAVTQSFHILNNFDIPIGAEFLAGQTPTDIPSATQWTSSADVTHRVLYYRTMYNSAIRSFDLKSIDFGRVKYQVQPLDANKQQPIQTISIK</sequence>
<gene>
    <name evidence="5" type="ORF">K8U91_07370</name>
</gene>